<evidence type="ECO:0000313" key="8">
    <source>
        <dbReference type="EMBL" id="CBJ48953.1"/>
    </source>
</evidence>
<dbReference type="Pfam" id="PF13185">
    <property type="entry name" value="GAF_2"/>
    <property type="match status" value="1"/>
</dbReference>
<dbReference type="GO" id="GO:0005739">
    <property type="term" value="C:mitochondrion"/>
    <property type="evidence" value="ECO:0007669"/>
    <property type="project" value="TreeGrafter"/>
</dbReference>
<evidence type="ECO:0000256" key="5">
    <source>
        <dbReference type="SAM" id="MobiDB-lite"/>
    </source>
</evidence>
<keyword evidence="9" id="KW-1185">Reference proteome</keyword>
<evidence type="ECO:0000256" key="2">
    <source>
        <dbReference type="ARBA" id="ARBA00022692"/>
    </source>
</evidence>
<dbReference type="EMBL" id="FN649748">
    <property type="protein sequence ID" value="CBJ48953.1"/>
    <property type="molecule type" value="Genomic_DNA"/>
</dbReference>
<dbReference type="SUPFAM" id="SSF55781">
    <property type="entry name" value="GAF domain-like"/>
    <property type="match status" value="1"/>
</dbReference>
<keyword evidence="4 6" id="KW-0472">Membrane</keyword>
<feature type="compositionally biased region" description="Low complexity" evidence="5">
    <location>
        <begin position="98"/>
        <end position="109"/>
    </location>
</feature>
<proteinExistence type="predicted"/>
<evidence type="ECO:0000259" key="7">
    <source>
        <dbReference type="Pfam" id="PF13185"/>
    </source>
</evidence>
<dbReference type="EMBL" id="FN647705">
    <property type="protein sequence ID" value="CBJ48953.1"/>
    <property type="molecule type" value="Genomic_DNA"/>
</dbReference>
<dbReference type="Proteomes" id="UP000002630">
    <property type="component" value="Linkage Group LG23"/>
</dbReference>
<feature type="transmembrane region" description="Helical" evidence="6">
    <location>
        <begin position="183"/>
        <end position="205"/>
    </location>
</feature>
<dbReference type="Pfam" id="PF10507">
    <property type="entry name" value="TMEM65"/>
    <property type="match status" value="1"/>
</dbReference>
<feature type="region of interest" description="Disordered" evidence="5">
    <location>
        <begin position="74"/>
        <end position="124"/>
    </location>
</feature>
<dbReference type="InParanoid" id="D7FGW4"/>
<keyword evidence="2 6" id="KW-0812">Transmembrane</keyword>
<protein>
    <submittedName>
        <fullName evidence="8">Uncharacterized conserved protein</fullName>
    </submittedName>
</protein>
<dbReference type="InterPro" id="IPR029016">
    <property type="entry name" value="GAF-like_dom_sf"/>
</dbReference>
<gene>
    <name evidence="8" type="ORF">Esi_0102_0045</name>
</gene>
<dbReference type="InterPro" id="IPR003018">
    <property type="entry name" value="GAF"/>
</dbReference>
<evidence type="ECO:0000313" key="9">
    <source>
        <dbReference type="Proteomes" id="UP000002630"/>
    </source>
</evidence>
<dbReference type="GO" id="GO:0016020">
    <property type="term" value="C:membrane"/>
    <property type="evidence" value="ECO:0007669"/>
    <property type="project" value="UniProtKB-SubCell"/>
</dbReference>
<comment type="subcellular location">
    <subcellularLocation>
        <location evidence="1">Membrane</location>
        <topology evidence="1">Multi-pass membrane protein</topology>
    </subcellularLocation>
</comment>
<keyword evidence="3 6" id="KW-1133">Transmembrane helix</keyword>
<feature type="transmembrane region" description="Helical" evidence="6">
    <location>
        <begin position="269"/>
        <end position="291"/>
    </location>
</feature>
<dbReference type="Gene3D" id="3.30.450.40">
    <property type="match status" value="1"/>
</dbReference>
<evidence type="ECO:0000256" key="4">
    <source>
        <dbReference type="ARBA" id="ARBA00023136"/>
    </source>
</evidence>
<dbReference type="OrthoDB" id="430821at2759"/>
<dbReference type="PANTHER" id="PTHR21706">
    <property type="entry name" value="TRANSMEMBRANE PROTEIN 65"/>
    <property type="match status" value="1"/>
</dbReference>
<feature type="transmembrane region" description="Helical" evidence="6">
    <location>
        <begin position="211"/>
        <end position="231"/>
    </location>
</feature>
<evidence type="ECO:0000256" key="1">
    <source>
        <dbReference type="ARBA" id="ARBA00004141"/>
    </source>
</evidence>
<dbReference type="eggNOG" id="KOG4619">
    <property type="taxonomic scope" value="Eukaryota"/>
</dbReference>
<accession>D7FGW4</accession>
<sequence>MWLAQPRLALIRRRWASSSRLLLGNELVVAPKNQHNHQHQLQSKIVSQLRALSSATAASTCGGSRIHCSRTLGAVSSPAAGSGPSRLATARGRRRRSSAPGGEATAEAAPQHRGEQQNPPAAALNQDGGALLRRVARYIEEDPGAADKLGKAMDQGSGRRLKDALDGMEYAVREPSLRQLRRVAFISAVPFVGFGIMDNAIMIVAGEYIDMTVGIAMGISTMAAAALGNTISDVAGVGLGGVIENLATRLGLPPSKLSRAQMLLQTTRTAGLVGSAVGVLVGCLIGMFPLFFMPDPEVMEAVKRKEKIVGLVDAVVEEAAAFLSATSATLFILDREHEMLWARRRGAPGTPNAGALQDLKIELAHRGAVSDAARNGEPVIMPAGAGGAAPSMLCMPVYGADGLVAGVVQVVGKRSNGKALDSGFTADDAKDLSALCSHISVALENIKRADEADEVDLRETISLMQSYGGVKQHPFPQHRSNSARIAPCATGKTAGIGGGGGGVIAKDVVPGK</sequence>
<feature type="compositionally biased region" description="Low complexity" evidence="5">
    <location>
        <begin position="76"/>
        <end position="90"/>
    </location>
</feature>
<dbReference type="InterPro" id="IPR019537">
    <property type="entry name" value="TMEM65"/>
</dbReference>
<reference evidence="8 9" key="1">
    <citation type="journal article" date="2010" name="Nature">
        <title>The Ectocarpus genome and the independent evolution of multicellularity in brown algae.</title>
        <authorList>
            <person name="Cock J.M."/>
            <person name="Sterck L."/>
            <person name="Rouze P."/>
            <person name="Scornet D."/>
            <person name="Allen A.E."/>
            <person name="Amoutzias G."/>
            <person name="Anthouard V."/>
            <person name="Artiguenave F."/>
            <person name="Aury J.M."/>
            <person name="Badger J.H."/>
            <person name="Beszteri B."/>
            <person name="Billiau K."/>
            <person name="Bonnet E."/>
            <person name="Bothwell J.H."/>
            <person name="Bowler C."/>
            <person name="Boyen C."/>
            <person name="Brownlee C."/>
            <person name="Carrano C.J."/>
            <person name="Charrier B."/>
            <person name="Cho G.Y."/>
            <person name="Coelho S.M."/>
            <person name="Collen J."/>
            <person name="Corre E."/>
            <person name="Da Silva C."/>
            <person name="Delage L."/>
            <person name="Delaroque N."/>
            <person name="Dittami S.M."/>
            <person name="Doulbeau S."/>
            <person name="Elias M."/>
            <person name="Farnham G."/>
            <person name="Gachon C.M."/>
            <person name="Gschloessl B."/>
            <person name="Heesch S."/>
            <person name="Jabbari K."/>
            <person name="Jubin C."/>
            <person name="Kawai H."/>
            <person name="Kimura K."/>
            <person name="Kloareg B."/>
            <person name="Kupper F.C."/>
            <person name="Lang D."/>
            <person name="Le Bail A."/>
            <person name="Leblanc C."/>
            <person name="Lerouge P."/>
            <person name="Lohr M."/>
            <person name="Lopez P.J."/>
            <person name="Martens C."/>
            <person name="Maumus F."/>
            <person name="Michel G."/>
            <person name="Miranda-Saavedra D."/>
            <person name="Morales J."/>
            <person name="Moreau H."/>
            <person name="Motomura T."/>
            <person name="Nagasato C."/>
            <person name="Napoli C.A."/>
            <person name="Nelson D.R."/>
            <person name="Nyvall-Collen P."/>
            <person name="Peters A.F."/>
            <person name="Pommier C."/>
            <person name="Potin P."/>
            <person name="Poulain J."/>
            <person name="Quesneville H."/>
            <person name="Read B."/>
            <person name="Rensing S.A."/>
            <person name="Ritter A."/>
            <person name="Rousvoal S."/>
            <person name="Samanta M."/>
            <person name="Samson G."/>
            <person name="Schroeder D.C."/>
            <person name="Segurens B."/>
            <person name="Strittmatter M."/>
            <person name="Tonon T."/>
            <person name="Tregear J.W."/>
            <person name="Valentin K."/>
            <person name="von Dassow P."/>
            <person name="Yamagishi T."/>
            <person name="Van de Peer Y."/>
            <person name="Wincker P."/>
        </authorList>
    </citation>
    <scope>NUCLEOTIDE SEQUENCE [LARGE SCALE GENOMIC DNA]</scope>
    <source>
        <strain evidence="9">Ec32 / CCAP1310/4</strain>
    </source>
</reference>
<feature type="domain" description="GAF" evidence="7">
    <location>
        <begin position="311"/>
        <end position="444"/>
    </location>
</feature>
<organism evidence="8 9">
    <name type="scientific">Ectocarpus siliculosus</name>
    <name type="common">Brown alga</name>
    <name type="synonym">Conferva siliculosa</name>
    <dbReference type="NCBI Taxonomy" id="2880"/>
    <lineage>
        <taxon>Eukaryota</taxon>
        <taxon>Sar</taxon>
        <taxon>Stramenopiles</taxon>
        <taxon>Ochrophyta</taxon>
        <taxon>PX clade</taxon>
        <taxon>Phaeophyceae</taxon>
        <taxon>Ectocarpales</taxon>
        <taxon>Ectocarpaceae</taxon>
        <taxon>Ectocarpus</taxon>
    </lineage>
</organism>
<evidence type="ECO:0000256" key="6">
    <source>
        <dbReference type="SAM" id="Phobius"/>
    </source>
</evidence>
<name>D7FGW4_ECTSI</name>
<dbReference type="PANTHER" id="PTHR21706:SF15">
    <property type="entry name" value="TRANSMEMBRANE PROTEIN 65"/>
    <property type="match status" value="1"/>
</dbReference>
<evidence type="ECO:0000256" key="3">
    <source>
        <dbReference type="ARBA" id="ARBA00022989"/>
    </source>
</evidence>
<dbReference type="AlphaFoldDB" id="D7FGW4"/>